<evidence type="ECO:0000313" key="6">
    <source>
        <dbReference type="EMBL" id="GHE79287.1"/>
    </source>
</evidence>
<sequence>MVSKASYQDTKNALVLTGGGARAAYQVGVLSAIAKFIPRNHATPFPIICGTSAGAINSTALACHASCFHLAVKKLEWVWKNLNTGRIYYSDPTRVFGHLARGLLASFQADYANKTARSFLNNMPLRQLLNEIVDFKKIDVNITSGYLSAISVTASSYTSGDSVSFYQSKSSIAPWYREKRYGKPCQIDSEHLMASAAIPLVFPSIKIKNEHFGDGSIHQLSPLSPAIHLGGEKLFIVGVDQPTEPLHAKENNPHPPTTATIAGHLLDGIFSDTLQSDLERMKRINATVSLIPEKLKVENKGLKTIDSMLLNPSQDFNAMALEHFDELPLSLRILLRTIGISSESESSLISYILFEKAYCKRLIKLGFEDAMEKEIPIREFLNLNNKS</sequence>
<dbReference type="Gene3D" id="3.40.1090.10">
    <property type="entry name" value="Cytosolic phospholipase A2 catalytic domain"/>
    <property type="match status" value="1"/>
</dbReference>
<evidence type="ECO:0000259" key="5">
    <source>
        <dbReference type="PROSITE" id="PS51635"/>
    </source>
</evidence>
<feature type="active site" description="Nucleophile" evidence="4">
    <location>
        <position position="52"/>
    </location>
</feature>
<name>A0ABQ3IFI2_9GAMM</name>
<evidence type="ECO:0000256" key="3">
    <source>
        <dbReference type="ARBA" id="ARBA00023098"/>
    </source>
</evidence>
<dbReference type="CDD" id="cd07209">
    <property type="entry name" value="Pat_hypo_Ecoli_Z1214_like"/>
    <property type="match status" value="1"/>
</dbReference>
<dbReference type="PANTHER" id="PTHR14226">
    <property type="entry name" value="NEUROPATHY TARGET ESTERASE/SWISS CHEESE D.MELANOGASTER"/>
    <property type="match status" value="1"/>
</dbReference>
<reference evidence="7" key="1">
    <citation type="journal article" date="2019" name="Int. J. Syst. Evol. Microbiol.">
        <title>The Global Catalogue of Microorganisms (GCM) 10K type strain sequencing project: providing services to taxonomists for standard genome sequencing and annotation.</title>
        <authorList>
            <consortium name="The Broad Institute Genomics Platform"/>
            <consortium name="The Broad Institute Genome Sequencing Center for Infectious Disease"/>
            <person name="Wu L."/>
            <person name="Ma J."/>
        </authorList>
    </citation>
    <scope>NUCLEOTIDE SEQUENCE [LARGE SCALE GENOMIC DNA]</scope>
    <source>
        <strain evidence="7">CGMCC 1.15922</strain>
    </source>
</reference>
<feature type="domain" description="PNPLA" evidence="5">
    <location>
        <begin position="14"/>
        <end position="227"/>
    </location>
</feature>
<protein>
    <submittedName>
        <fullName evidence="6">Patatin</fullName>
    </submittedName>
</protein>
<dbReference type="SUPFAM" id="SSF52151">
    <property type="entry name" value="FabD/lysophospholipase-like"/>
    <property type="match status" value="1"/>
</dbReference>
<gene>
    <name evidence="6" type="ORF">GCM10011501_04100</name>
</gene>
<keyword evidence="3 4" id="KW-0443">Lipid metabolism</keyword>
<comment type="caution">
    <text evidence="6">The sequence shown here is derived from an EMBL/GenBank/DDBJ whole genome shotgun (WGS) entry which is preliminary data.</text>
</comment>
<dbReference type="PANTHER" id="PTHR14226:SF57">
    <property type="entry name" value="BLR7027 PROTEIN"/>
    <property type="match status" value="1"/>
</dbReference>
<accession>A0ABQ3IFI2</accession>
<dbReference type="InterPro" id="IPR016035">
    <property type="entry name" value="Acyl_Trfase/lysoPLipase"/>
</dbReference>
<keyword evidence="2 4" id="KW-0442">Lipid degradation</keyword>
<dbReference type="EMBL" id="BNAH01000001">
    <property type="protein sequence ID" value="GHE79287.1"/>
    <property type="molecule type" value="Genomic_DNA"/>
</dbReference>
<comment type="caution">
    <text evidence="4">Lacks conserved residue(s) required for the propagation of feature annotation.</text>
</comment>
<keyword evidence="7" id="KW-1185">Reference proteome</keyword>
<dbReference type="InterPro" id="IPR002641">
    <property type="entry name" value="PNPLA_dom"/>
</dbReference>
<dbReference type="PROSITE" id="PS51635">
    <property type="entry name" value="PNPLA"/>
    <property type="match status" value="1"/>
</dbReference>
<feature type="active site" description="Proton acceptor" evidence="4">
    <location>
        <position position="214"/>
    </location>
</feature>
<evidence type="ECO:0000313" key="7">
    <source>
        <dbReference type="Proteomes" id="UP000626370"/>
    </source>
</evidence>
<dbReference type="InterPro" id="IPR050301">
    <property type="entry name" value="NTE"/>
</dbReference>
<keyword evidence="1 4" id="KW-0378">Hydrolase</keyword>
<evidence type="ECO:0000256" key="1">
    <source>
        <dbReference type="ARBA" id="ARBA00022801"/>
    </source>
</evidence>
<feature type="short sequence motif" description="GXSXG" evidence="4">
    <location>
        <begin position="50"/>
        <end position="54"/>
    </location>
</feature>
<dbReference type="Pfam" id="PF01734">
    <property type="entry name" value="Patatin"/>
    <property type="match status" value="1"/>
</dbReference>
<dbReference type="RefSeq" id="WP_189376404.1">
    <property type="nucleotide sequence ID" value="NZ_BNAH01000001.1"/>
</dbReference>
<proteinExistence type="predicted"/>
<dbReference type="Proteomes" id="UP000626370">
    <property type="component" value="Unassembled WGS sequence"/>
</dbReference>
<evidence type="ECO:0000256" key="4">
    <source>
        <dbReference type="PROSITE-ProRule" id="PRU01161"/>
    </source>
</evidence>
<organism evidence="6 7">
    <name type="scientific">Thalassotalea profundi</name>
    <dbReference type="NCBI Taxonomy" id="2036687"/>
    <lineage>
        <taxon>Bacteria</taxon>
        <taxon>Pseudomonadati</taxon>
        <taxon>Pseudomonadota</taxon>
        <taxon>Gammaproteobacteria</taxon>
        <taxon>Alteromonadales</taxon>
        <taxon>Colwelliaceae</taxon>
        <taxon>Thalassotalea</taxon>
    </lineage>
</organism>
<evidence type="ECO:0000256" key="2">
    <source>
        <dbReference type="ARBA" id="ARBA00022963"/>
    </source>
</evidence>